<dbReference type="Pfam" id="PF00557">
    <property type="entry name" value="Peptidase_M24"/>
    <property type="match status" value="1"/>
</dbReference>
<dbReference type="GO" id="GO:0008235">
    <property type="term" value="F:metalloexopeptidase activity"/>
    <property type="evidence" value="ECO:0007669"/>
    <property type="project" value="TreeGrafter"/>
</dbReference>
<protein>
    <recommendedName>
        <fullName evidence="4">Peptidase M24 domain-containing protein</fullName>
    </recommendedName>
</protein>
<reference evidence="5" key="1">
    <citation type="journal article" date="2014" name="Front. Microbiol.">
        <title>High frequency of phylogenetically diverse reductive dehalogenase-homologous genes in deep subseafloor sedimentary metagenomes.</title>
        <authorList>
            <person name="Kawai M."/>
            <person name="Futagami T."/>
            <person name="Toyoda A."/>
            <person name="Takaki Y."/>
            <person name="Nishi S."/>
            <person name="Hori S."/>
            <person name="Arai W."/>
            <person name="Tsubouchi T."/>
            <person name="Morono Y."/>
            <person name="Uchiyama I."/>
            <person name="Ito T."/>
            <person name="Fujiyama A."/>
            <person name="Inagaki F."/>
            <person name="Takami H."/>
        </authorList>
    </citation>
    <scope>NUCLEOTIDE SEQUENCE</scope>
    <source>
        <strain evidence="5">Expedition CK06-06</strain>
    </source>
</reference>
<dbReference type="Gene3D" id="3.90.230.10">
    <property type="entry name" value="Creatinase/methionine aminopeptidase superfamily"/>
    <property type="match status" value="1"/>
</dbReference>
<dbReference type="InterPro" id="IPR000994">
    <property type="entry name" value="Pept_M24"/>
</dbReference>
<dbReference type="InterPro" id="IPR036388">
    <property type="entry name" value="WH-like_DNA-bd_sf"/>
</dbReference>
<feature type="domain" description="Peptidase M24" evidence="4">
    <location>
        <begin position="6"/>
        <end position="100"/>
    </location>
</feature>
<proteinExistence type="predicted"/>
<gene>
    <name evidence="5" type="ORF">S03H2_29732</name>
</gene>
<evidence type="ECO:0000259" key="4">
    <source>
        <dbReference type="Pfam" id="PF00557"/>
    </source>
</evidence>
<dbReference type="Gene3D" id="1.10.10.10">
    <property type="entry name" value="Winged helix-like DNA-binding domain superfamily/Winged helix DNA-binding domain"/>
    <property type="match status" value="1"/>
</dbReference>
<dbReference type="AlphaFoldDB" id="X1FYQ8"/>
<dbReference type="GO" id="GO:0005737">
    <property type="term" value="C:cytoplasm"/>
    <property type="evidence" value="ECO:0007669"/>
    <property type="project" value="TreeGrafter"/>
</dbReference>
<dbReference type="GO" id="GO:0004177">
    <property type="term" value="F:aminopeptidase activity"/>
    <property type="evidence" value="ECO:0007669"/>
    <property type="project" value="UniProtKB-KW"/>
</dbReference>
<dbReference type="InterPro" id="IPR050247">
    <property type="entry name" value="Met_Aminopeptidase_Type2"/>
</dbReference>
<evidence type="ECO:0000256" key="3">
    <source>
        <dbReference type="ARBA" id="ARBA00022801"/>
    </source>
</evidence>
<keyword evidence="2" id="KW-0645">Protease</keyword>
<evidence type="ECO:0000313" key="5">
    <source>
        <dbReference type="EMBL" id="GAH50806.1"/>
    </source>
</evidence>
<accession>X1FYQ8</accession>
<keyword evidence="1" id="KW-0031">Aminopeptidase</keyword>
<organism evidence="5">
    <name type="scientific">marine sediment metagenome</name>
    <dbReference type="NCBI Taxonomy" id="412755"/>
    <lineage>
        <taxon>unclassified sequences</taxon>
        <taxon>metagenomes</taxon>
        <taxon>ecological metagenomes</taxon>
    </lineage>
</organism>
<name>X1FYQ8_9ZZZZ</name>
<dbReference type="InterPro" id="IPR036390">
    <property type="entry name" value="WH_DNA-bd_sf"/>
</dbReference>
<dbReference type="PANTHER" id="PTHR45777">
    <property type="entry name" value="METHIONINE AMINOPEPTIDASE 2"/>
    <property type="match status" value="1"/>
</dbReference>
<dbReference type="InterPro" id="IPR036005">
    <property type="entry name" value="Creatinase/aminopeptidase-like"/>
</dbReference>
<sequence>INIDMDPELQNYIDAATEALDAAIKLFKPGTKLYEIGEAIAEKIINRGLRPITNLGGHELKCYNLHAGPFVPNFKDLSHKKVIQPGEVYACEPFATSGIGLVVNGKVSYIYRFAKKVRKNIPYDELNYMNKIEKLTNSLPFSPRLIEKHNIIPKSKIQKIINIFIKKGILDHYPLLIEKTGAPVAQQEHTILIDLNGNSIVTT</sequence>
<evidence type="ECO:0000256" key="2">
    <source>
        <dbReference type="ARBA" id="ARBA00022670"/>
    </source>
</evidence>
<keyword evidence="3" id="KW-0378">Hydrolase</keyword>
<comment type="caution">
    <text evidence="5">The sequence shown here is derived from an EMBL/GenBank/DDBJ whole genome shotgun (WGS) entry which is preliminary data.</text>
</comment>
<dbReference type="SUPFAM" id="SSF55920">
    <property type="entry name" value="Creatinase/aminopeptidase"/>
    <property type="match status" value="1"/>
</dbReference>
<dbReference type="EMBL" id="BARU01017959">
    <property type="protein sequence ID" value="GAH50806.1"/>
    <property type="molecule type" value="Genomic_DNA"/>
</dbReference>
<dbReference type="GO" id="GO:0006508">
    <property type="term" value="P:proteolysis"/>
    <property type="evidence" value="ECO:0007669"/>
    <property type="project" value="UniProtKB-KW"/>
</dbReference>
<feature type="non-terminal residue" evidence="5">
    <location>
        <position position="1"/>
    </location>
</feature>
<dbReference type="SUPFAM" id="SSF46785">
    <property type="entry name" value="Winged helix' DNA-binding domain"/>
    <property type="match status" value="1"/>
</dbReference>
<dbReference type="PANTHER" id="PTHR45777:SF2">
    <property type="entry name" value="METHIONINE AMINOPEPTIDASE 2"/>
    <property type="match status" value="1"/>
</dbReference>
<evidence type="ECO:0000256" key="1">
    <source>
        <dbReference type="ARBA" id="ARBA00022438"/>
    </source>
</evidence>